<feature type="transmembrane region" description="Helical" evidence="8">
    <location>
        <begin position="27"/>
        <end position="49"/>
    </location>
</feature>
<evidence type="ECO:0000256" key="7">
    <source>
        <dbReference type="SAM" id="MobiDB-lite"/>
    </source>
</evidence>
<dbReference type="PANTHER" id="PTHR34583:SF2">
    <property type="entry name" value="ANTIPORTER SUBUNIT MNHC2-RELATED"/>
    <property type="match status" value="1"/>
</dbReference>
<dbReference type="Gene3D" id="1.10.287.3510">
    <property type="match status" value="1"/>
</dbReference>
<evidence type="ECO:0000256" key="2">
    <source>
        <dbReference type="ARBA" id="ARBA00010388"/>
    </source>
</evidence>
<keyword evidence="4 8" id="KW-0812">Transmembrane</keyword>
<keyword evidence="10" id="KW-1185">Reference proteome</keyword>
<keyword evidence="6 8" id="KW-0472">Membrane</keyword>
<dbReference type="EMBL" id="JACSPR010000003">
    <property type="protein sequence ID" value="MBD8029972.1"/>
    <property type="molecule type" value="Genomic_DNA"/>
</dbReference>
<comment type="caution">
    <text evidence="9">The sequence shown here is derived from an EMBL/GenBank/DDBJ whole genome shotgun (WGS) entry which is preliminary data.</text>
</comment>
<evidence type="ECO:0000256" key="4">
    <source>
        <dbReference type="ARBA" id="ARBA00022692"/>
    </source>
</evidence>
<dbReference type="RefSeq" id="WP_191733187.1">
    <property type="nucleotide sequence ID" value="NZ_JACSPR010000003.1"/>
</dbReference>
<evidence type="ECO:0000256" key="6">
    <source>
        <dbReference type="ARBA" id="ARBA00023136"/>
    </source>
</evidence>
<dbReference type="InterPro" id="IPR050601">
    <property type="entry name" value="CPA3_antiporter_subunitC"/>
</dbReference>
<feature type="transmembrane region" description="Helical" evidence="8">
    <location>
        <begin position="70"/>
        <end position="92"/>
    </location>
</feature>
<evidence type="ECO:0000256" key="1">
    <source>
        <dbReference type="ARBA" id="ARBA00004651"/>
    </source>
</evidence>
<name>A0A8I0LAP9_9CORY</name>
<accession>A0A8I0LAP9</accession>
<sequence length="158" mass="16784">MILALTIAVLFGGGVYLIQQRGMVRIVFGMSLISHAANLTILYAGVPAWRGEPFPDRTAMTDAADPLPQAFVLTAIVIAMATTTILLTLAALGRSDDTRSVEPEDDQSPLTTSARSLYKPGHTPVDVARRAQKQSESPAAGDAGVASDTRAPQREDHN</sequence>
<dbReference type="InterPro" id="IPR039428">
    <property type="entry name" value="NUOK/Mnh_C1-like"/>
</dbReference>
<dbReference type="Pfam" id="PF00420">
    <property type="entry name" value="Oxidored_q2"/>
    <property type="match status" value="1"/>
</dbReference>
<keyword evidence="3" id="KW-1003">Cell membrane</keyword>
<organism evidence="9 10">
    <name type="scientific">Corynebacterium gallinarum</name>
    <dbReference type="NCBI Taxonomy" id="2762214"/>
    <lineage>
        <taxon>Bacteria</taxon>
        <taxon>Bacillati</taxon>
        <taxon>Actinomycetota</taxon>
        <taxon>Actinomycetes</taxon>
        <taxon>Mycobacteriales</taxon>
        <taxon>Corynebacteriaceae</taxon>
        <taxon>Corynebacterium</taxon>
    </lineage>
</organism>
<dbReference type="NCBIfam" id="NF005625">
    <property type="entry name" value="PRK07375.2-4"/>
    <property type="match status" value="1"/>
</dbReference>
<dbReference type="PANTHER" id="PTHR34583">
    <property type="entry name" value="ANTIPORTER SUBUNIT MNHC2-RELATED"/>
    <property type="match status" value="1"/>
</dbReference>
<evidence type="ECO:0000313" key="10">
    <source>
        <dbReference type="Proteomes" id="UP000650224"/>
    </source>
</evidence>
<evidence type="ECO:0000313" key="9">
    <source>
        <dbReference type="EMBL" id="MBD8029972.1"/>
    </source>
</evidence>
<gene>
    <name evidence="9" type="ORF">H9627_06490</name>
</gene>
<dbReference type="Proteomes" id="UP000650224">
    <property type="component" value="Unassembled WGS sequence"/>
</dbReference>
<proteinExistence type="inferred from homology"/>
<evidence type="ECO:0000256" key="3">
    <source>
        <dbReference type="ARBA" id="ARBA00022475"/>
    </source>
</evidence>
<dbReference type="AlphaFoldDB" id="A0A8I0LAP9"/>
<keyword evidence="5 8" id="KW-1133">Transmembrane helix</keyword>
<reference evidence="9 10" key="1">
    <citation type="submission" date="2020-08" db="EMBL/GenBank/DDBJ databases">
        <title>A Genomic Blueprint of the Chicken Gut Microbiome.</title>
        <authorList>
            <person name="Gilroy R."/>
            <person name="Ravi A."/>
            <person name="Getino M."/>
            <person name="Pursley I."/>
            <person name="Horton D.L."/>
            <person name="Alikhan N.-F."/>
            <person name="Baker D."/>
            <person name="Gharbi K."/>
            <person name="Hall N."/>
            <person name="Watson M."/>
            <person name="Adriaenssens E.M."/>
            <person name="Foster-Nyarko E."/>
            <person name="Jarju S."/>
            <person name="Secka A."/>
            <person name="Antonio M."/>
            <person name="Oren A."/>
            <person name="Chaudhuri R."/>
            <person name="La Ragione R.M."/>
            <person name="Hildebrand F."/>
            <person name="Pallen M.J."/>
        </authorList>
    </citation>
    <scope>NUCLEOTIDE SEQUENCE [LARGE SCALE GENOMIC DNA]</scope>
    <source>
        <strain evidence="9 10">Sa1YVA5</strain>
    </source>
</reference>
<comment type="similarity">
    <text evidence="2">Belongs to the CPA3 antiporters (TC 2.A.63) subunit C family.</text>
</comment>
<evidence type="ECO:0000256" key="5">
    <source>
        <dbReference type="ARBA" id="ARBA00022989"/>
    </source>
</evidence>
<evidence type="ECO:0000256" key="8">
    <source>
        <dbReference type="SAM" id="Phobius"/>
    </source>
</evidence>
<comment type="subcellular location">
    <subcellularLocation>
        <location evidence="1">Cell membrane</location>
        <topology evidence="1">Multi-pass membrane protein</topology>
    </subcellularLocation>
</comment>
<dbReference type="GO" id="GO:0005886">
    <property type="term" value="C:plasma membrane"/>
    <property type="evidence" value="ECO:0007669"/>
    <property type="project" value="UniProtKB-SubCell"/>
</dbReference>
<protein>
    <submittedName>
        <fullName evidence="9">Cation:proton antiporter subunit C</fullName>
    </submittedName>
</protein>
<feature type="region of interest" description="Disordered" evidence="7">
    <location>
        <begin position="95"/>
        <end position="158"/>
    </location>
</feature>